<evidence type="ECO:0000256" key="7">
    <source>
        <dbReference type="ARBA" id="ARBA00022695"/>
    </source>
</evidence>
<evidence type="ECO:0000256" key="15">
    <source>
        <dbReference type="PIRNR" id="PIRNR004491"/>
    </source>
</evidence>
<evidence type="ECO:0000256" key="10">
    <source>
        <dbReference type="ARBA" id="ARBA00022827"/>
    </source>
</evidence>
<organism evidence="17 18">
    <name type="scientific">Fischerella thermalis CCMEE 5268</name>
    <dbReference type="NCBI Taxonomy" id="2019662"/>
    <lineage>
        <taxon>Bacteria</taxon>
        <taxon>Bacillati</taxon>
        <taxon>Cyanobacteriota</taxon>
        <taxon>Cyanophyceae</taxon>
        <taxon>Nostocales</taxon>
        <taxon>Hapalosiphonaceae</taxon>
        <taxon>Fischerella</taxon>
    </lineage>
</organism>
<evidence type="ECO:0000256" key="3">
    <source>
        <dbReference type="ARBA" id="ARBA00005201"/>
    </source>
</evidence>
<keyword evidence="8 15" id="KW-0547">Nucleotide-binding</keyword>
<dbReference type="NCBIfam" id="NF004162">
    <property type="entry name" value="PRK05627.1-5"/>
    <property type="match status" value="1"/>
</dbReference>
<evidence type="ECO:0000313" key="17">
    <source>
        <dbReference type="EMBL" id="PMB00469.1"/>
    </source>
</evidence>
<dbReference type="InterPro" id="IPR014729">
    <property type="entry name" value="Rossmann-like_a/b/a_fold"/>
</dbReference>
<protein>
    <recommendedName>
        <fullName evidence="15">Riboflavin biosynthesis protein</fullName>
    </recommendedName>
    <domain>
        <recommendedName>
            <fullName evidence="15">Riboflavin kinase</fullName>
            <ecNumber evidence="15">2.7.1.26</ecNumber>
        </recommendedName>
        <alternativeName>
            <fullName evidence="15">Flavokinase</fullName>
        </alternativeName>
    </domain>
    <domain>
        <recommendedName>
            <fullName evidence="15">FMN adenylyltransferase</fullName>
            <ecNumber evidence="15">2.7.7.2</ecNumber>
        </recommendedName>
        <alternativeName>
            <fullName evidence="15">FAD pyrophosphorylase</fullName>
        </alternativeName>
        <alternativeName>
            <fullName evidence="15">FAD synthase</fullName>
        </alternativeName>
    </domain>
</protein>
<dbReference type="RefSeq" id="WP_102171396.1">
    <property type="nucleotide sequence ID" value="NZ_NMQA01000034.1"/>
</dbReference>
<dbReference type="SUPFAM" id="SSF82114">
    <property type="entry name" value="Riboflavin kinase-like"/>
    <property type="match status" value="1"/>
</dbReference>
<dbReference type="EC" id="2.7.1.26" evidence="15"/>
<keyword evidence="7 15" id="KW-0548">Nucleotidyltransferase</keyword>
<evidence type="ECO:0000256" key="9">
    <source>
        <dbReference type="ARBA" id="ARBA00022777"/>
    </source>
</evidence>
<dbReference type="GO" id="GO:0009231">
    <property type="term" value="P:riboflavin biosynthetic process"/>
    <property type="evidence" value="ECO:0007669"/>
    <property type="project" value="InterPro"/>
</dbReference>
<dbReference type="UniPathway" id="UPA00276">
    <property type="reaction ID" value="UER00406"/>
</dbReference>
<keyword evidence="9 15" id="KW-0418">Kinase</keyword>
<evidence type="ECO:0000313" key="18">
    <source>
        <dbReference type="Proteomes" id="UP000235025"/>
    </source>
</evidence>
<keyword evidence="4 15" id="KW-0285">Flavoprotein</keyword>
<dbReference type="NCBIfam" id="NF004160">
    <property type="entry name" value="PRK05627.1-3"/>
    <property type="match status" value="1"/>
</dbReference>
<dbReference type="FunFam" id="2.40.30.30:FF:000003">
    <property type="entry name" value="Riboflavin biosynthesis protein"/>
    <property type="match status" value="1"/>
</dbReference>
<dbReference type="Pfam" id="PF06574">
    <property type="entry name" value="FAD_syn"/>
    <property type="match status" value="2"/>
</dbReference>
<comment type="pathway">
    <text evidence="2 15">Cofactor biosynthesis; FAD biosynthesis; FAD from FMN: step 1/1.</text>
</comment>
<dbReference type="Pfam" id="PF01687">
    <property type="entry name" value="Flavokinase"/>
    <property type="match status" value="1"/>
</dbReference>
<proteinExistence type="inferred from homology"/>
<evidence type="ECO:0000256" key="5">
    <source>
        <dbReference type="ARBA" id="ARBA00022643"/>
    </source>
</evidence>
<keyword evidence="11 15" id="KW-0067">ATP-binding</keyword>
<evidence type="ECO:0000256" key="4">
    <source>
        <dbReference type="ARBA" id="ARBA00022630"/>
    </source>
</evidence>
<dbReference type="AlphaFoldDB" id="A0A2N6KL07"/>
<dbReference type="UniPathway" id="UPA00277">
    <property type="reaction ID" value="UER00407"/>
</dbReference>
<reference evidence="17 18" key="1">
    <citation type="submission" date="2017-07" db="EMBL/GenBank/DDBJ databases">
        <title>Genomes of Fischerella (Mastigocladus) sp. strains.</title>
        <authorList>
            <person name="Miller S.R."/>
        </authorList>
    </citation>
    <scope>NUCLEOTIDE SEQUENCE [LARGE SCALE GENOMIC DNA]</scope>
    <source>
        <strain evidence="17 18">CCMEE 5268</strain>
    </source>
</reference>
<dbReference type="InterPro" id="IPR023468">
    <property type="entry name" value="Riboflavin_kinase"/>
</dbReference>
<feature type="domain" description="Riboflavin kinase" evidence="16">
    <location>
        <begin position="228"/>
        <end position="359"/>
    </location>
</feature>
<dbReference type="EMBL" id="NMQA01000034">
    <property type="protein sequence ID" value="PMB00469.1"/>
    <property type="molecule type" value="Genomic_DNA"/>
</dbReference>
<name>A0A2N6KL07_9CYAN</name>
<comment type="similarity">
    <text evidence="15">Belongs to the ribF family.</text>
</comment>
<dbReference type="PANTHER" id="PTHR22749:SF6">
    <property type="entry name" value="RIBOFLAVIN KINASE"/>
    <property type="match status" value="1"/>
</dbReference>
<dbReference type="EC" id="2.7.7.2" evidence="15"/>
<comment type="pathway">
    <text evidence="3 15">Cofactor biosynthesis; FMN biosynthesis; FMN from riboflavin (ATP route): step 1/1.</text>
</comment>
<evidence type="ECO:0000256" key="13">
    <source>
        <dbReference type="ARBA" id="ARBA00047880"/>
    </source>
</evidence>
<dbReference type="PIRSF" id="PIRSF004491">
    <property type="entry name" value="FAD_Synth"/>
    <property type="match status" value="1"/>
</dbReference>
<comment type="caution">
    <text evidence="17">The sequence shown here is derived from an EMBL/GenBank/DDBJ whole genome shotgun (WGS) entry which is preliminary data.</text>
</comment>
<keyword evidence="10 15" id="KW-0274">FAD</keyword>
<dbReference type="SUPFAM" id="SSF52374">
    <property type="entry name" value="Nucleotidylyl transferase"/>
    <property type="match status" value="1"/>
</dbReference>
<dbReference type="PANTHER" id="PTHR22749">
    <property type="entry name" value="RIBOFLAVIN KINASE/FMN ADENYLYLTRANSFERASE"/>
    <property type="match status" value="1"/>
</dbReference>
<dbReference type="InterPro" id="IPR002606">
    <property type="entry name" value="Riboflavin_kinase_bac"/>
</dbReference>
<evidence type="ECO:0000256" key="1">
    <source>
        <dbReference type="ARBA" id="ARBA00002121"/>
    </source>
</evidence>
<keyword evidence="6 15" id="KW-0808">Transferase</keyword>
<dbReference type="InterPro" id="IPR015865">
    <property type="entry name" value="Riboflavin_kinase_bac/euk"/>
</dbReference>
<evidence type="ECO:0000256" key="6">
    <source>
        <dbReference type="ARBA" id="ARBA00022679"/>
    </source>
</evidence>
<dbReference type="Gene3D" id="3.40.50.620">
    <property type="entry name" value="HUPs"/>
    <property type="match status" value="1"/>
</dbReference>
<evidence type="ECO:0000256" key="14">
    <source>
        <dbReference type="ARBA" id="ARBA00049494"/>
    </source>
</evidence>
<evidence type="ECO:0000256" key="2">
    <source>
        <dbReference type="ARBA" id="ARBA00004726"/>
    </source>
</evidence>
<keyword evidence="12" id="KW-0511">Multifunctional enzyme</keyword>
<evidence type="ECO:0000256" key="8">
    <source>
        <dbReference type="ARBA" id="ARBA00022741"/>
    </source>
</evidence>
<dbReference type="GO" id="GO:0005524">
    <property type="term" value="F:ATP binding"/>
    <property type="evidence" value="ECO:0007669"/>
    <property type="project" value="UniProtKB-UniRule"/>
</dbReference>
<keyword evidence="5 15" id="KW-0288">FMN</keyword>
<dbReference type="CDD" id="cd02064">
    <property type="entry name" value="FAD_synthetase_N"/>
    <property type="match status" value="1"/>
</dbReference>
<dbReference type="GO" id="GO:0006747">
    <property type="term" value="P:FAD biosynthetic process"/>
    <property type="evidence" value="ECO:0007669"/>
    <property type="project" value="UniProtKB-UniRule"/>
</dbReference>
<sequence>MPNLSQNGCSVWVTSSPELALTPTAVALGKFDGVHRGHQRVIQPILPPFRKDGEIERWEDWELKVPTPLGEKVTPPPHKASIYSTVVTFDPHPQEFFTGKPRSLLTPLDEKVHQLRSLGVQQLVLLPFDRELCALTPEEFVEKILVQQLQAVKISVGQDFRFGSKRSGTAHDLQIIAAKYNIPVTIASLETCAESQENKTQVYQQTRISSSLIREILASGDIERANQLLGRPYTLIGTVIQGQQVGRTIGFPTANLELPKDKFLPHHGVYAVRVFTVNEILDVTGNGYFGVMNIGNRPTVNGIHLSVEVHIFDWSGDLYGKKLAVHLEKFLRPEQKFPHLEALKTQIQLDCSAARAFFKC</sequence>
<dbReference type="GO" id="GO:0003919">
    <property type="term" value="F:FMN adenylyltransferase activity"/>
    <property type="evidence" value="ECO:0007669"/>
    <property type="project" value="UniProtKB-UniRule"/>
</dbReference>
<dbReference type="InterPro" id="IPR023465">
    <property type="entry name" value="Riboflavin_kinase_dom_sf"/>
</dbReference>
<dbReference type="NCBIfam" id="TIGR00083">
    <property type="entry name" value="ribF"/>
    <property type="match status" value="1"/>
</dbReference>
<comment type="catalytic activity">
    <reaction evidence="14 15">
        <text>FMN + ATP + H(+) = FAD + diphosphate</text>
        <dbReference type="Rhea" id="RHEA:17237"/>
        <dbReference type="ChEBI" id="CHEBI:15378"/>
        <dbReference type="ChEBI" id="CHEBI:30616"/>
        <dbReference type="ChEBI" id="CHEBI:33019"/>
        <dbReference type="ChEBI" id="CHEBI:57692"/>
        <dbReference type="ChEBI" id="CHEBI:58210"/>
        <dbReference type="EC" id="2.7.7.2"/>
    </reaction>
</comment>
<evidence type="ECO:0000256" key="12">
    <source>
        <dbReference type="ARBA" id="ARBA00023268"/>
    </source>
</evidence>
<dbReference type="Proteomes" id="UP000235025">
    <property type="component" value="Unassembled WGS sequence"/>
</dbReference>
<evidence type="ECO:0000256" key="11">
    <source>
        <dbReference type="ARBA" id="ARBA00022840"/>
    </source>
</evidence>
<evidence type="ECO:0000259" key="16">
    <source>
        <dbReference type="SMART" id="SM00904"/>
    </source>
</evidence>
<dbReference type="Gene3D" id="2.40.30.30">
    <property type="entry name" value="Riboflavin kinase-like"/>
    <property type="match status" value="1"/>
</dbReference>
<gene>
    <name evidence="17" type="primary">ribF</name>
    <name evidence="17" type="ORF">CEN50_03015</name>
</gene>
<dbReference type="GO" id="GO:0008531">
    <property type="term" value="F:riboflavin kinase activity"/>
    <property type="evidence" value="ECO:0007669"/>
    <property type="project" value="UniProtKB-UniRule"/>
</dbReference>
<accession>A0A2N6KL07</accession>
<comment type="catalytic activity">
    <reaction evidence="13 15">
        <text>riboflavin + ATP = FMN + ADP + H(+)</text>
        <dbReference type="Rhea" id="RHEA:14357"/>
        <dbReference type="ChEBI" id="CHEBI:15378"/>
        <dbReference type="ChEBI" id="CHEBI:30616"/>
        <dbReference type="ChEBI" id="CHEBI:57986"/>
        <dbReference type="ChEBI" id="CHEBI:58210"/>
        <dbReference type="ChEBI" id="CHEBI:456216"/>
        <dbReference type="EC" id="2.7.1.26"/>
    </reaction>
</comment>
<dbReference type="SMART" id="SM00904">
    <property type="entry name" value="Flavokinase"/>
    <property type="match status" value="1"/>
</dbReference>
<dbReference type="GO" id="GO:0009398">
    <property type="term" value="P:FMN biosynthetic process"/>
    <property type="evidence" value="ECO:0007669"/>
    <property type="project" value="UniProtKB-UniRule"/>
</dbReference>
<comment type="function">
    <text evidence="1">Catalyzes the phosphorylation of riboflavin to FMN followed by the adenylation of FMN to FAD.</text>
</comment>
<dbReference type="InterPro" id="IPR015864">
    <property type="entry name" value="FAD_synthase"/>
</dbReference>